<feature type="compositionally biased region" description="Polar residues" evidence="1">
    <location>
        <begin position="1"/>
        <end position="16"/>
    </location>
</feature>
<protein>
    <submittedName>
        <fullName evidence="2">Uncharacterized protein</fullName>
    </submittedName>
</protein>
<keyword evidence="3" id="KW-1185">Reference proteome</keyword>
<dbReference type="Proteomes" id="UP001497516">
    <property type="component" value="Chromosome 6"/>
</dbReference>
<gene>
    <name evidence="2" type="ORF">LTRI10_LOCUS35817</name>
</gene>
<feature type="region of interest" description="Disordered" evidence="1">
    <location>
        <begin position="1"/>
        <end position="22"/>
    </location>
</feature>
<reference evidence="2 3" key="1">
    <citation type="submission" date="2024-04" db="EMBL/GenBank/DDBJ databases">
        <authorList>
            <person name="Fracassetti M."/>
        </authorList>
    </citation>
    <scope>NUCLEOTIDE SEQUENCE [LARGE SCALE GENOMIC DNA]</scope>
</reference>
<sequence>MIPTTNSEHLWKGTQTEPKEGKKLTLSQRVTLRKINHKLGEASPKDACSSRSNDHPMQNAIPSKLGRGEIATTMASKKGKAKVSVVISDPADWNAYLIKEFAGTLFSSAPYVLGHCRENQGLDDSETSLSKGEGHVYELRSRACGIKIDYRNPTLFGKVQQVVQAFEVGMDFNNDDGGPQSSASPQLLARAQTMEMLVGSCSPSSHVSSLS</sequence>
<dbReference type="EMBL" id="OZ034819">
    <property type="protein sequence ID" value="CAL1395380.1"/>
    <property type="molecule type" value="Genomic_DNA"/>
</dbReference>
<name>A0AAV2FCM0_9ROSI</name>
<organism evidence="2 3">
    <name type="scientific">Linum trigynum</name>
    <dbReference type="NCBI Taxonomy" id="586398"/>
    <lineage>
        <taxon>Eukaryota</taxon>
        <taxon>Viridiplantae</taxon>
        <taxon>Streptophyta</taxon>
        <taxon>Embryophyta</taxon>
        <taxon>Tracheophyta</taxon>
        <taxon>Spermatophyta</taxon>
        <taxon>Magnoliopsida</taxon>
        <taxon>eudicotyledons</taxon>
        <taxon>Gunneridae</taxon>
        <taxon>Pentapetalae</taxon>
        <taxon>rosids</taxon>
        <taxon>fabids</taxon>
        <taxon>Malpighiales</taxon>
        <taxon>Linaceae</taxon>
        <taxon>Linum</taxon>
    </lineage>
</organism>
<evidence type="ECO:0000313" key="2">
    <source>
        <dbReference type="EMBL" id="CAL1395380.1"/>
    </source>
</evidence>
<evidence type="ECO:0000313" key="3">
    <source>
        <dbReference type="Proteomes" id="UP001497516"/>
    </source>
</evidence>
<accession>A0AAV2FCM0</accession>
<feature type="region of interest" description="Disordered" evidence="1">
    <location>
        <begin position="40"/>
        <end position="62"/>
    </location>
</feature>
<dbReference type="AlphaFoldDB" id="A0AAV2FCM0"/>
<proteinExistence type="predicted"/>
<evidence type="ECO:0000256" key="1">
    <source>
        <dbReference type="SAM" id="MobiDB-lite"/>
    </source>
</evidence>